<dbReference type="GO" id="GO:0016020">
    <property type="term" value="C:membrane"/>
    <property type="evidence" value="ECO:0007669"/>
    <property type="project" value="InterPro"/>
</dbReference>
<feature type="domain" description="SsuA/THI5-like" evidence="8">
    <location>
        <begin position="66"/>
        <end position="257"/>
    </location>
</feature>
<evidence type="ECO:0000256" key="5">
    <source>
        <dbReference type="ARBA" id="ARBA00055538"/>
    </source>
</evidence>
<dbReference type="PANTHER" id="PTHR30024:SF21">
    <property type="entry name" value="ABC TRANSPORTER SUBSTRATE-BINDING PROTEIN"/>
    <property type="match status" value="1"/>
</dbReference>
<dbReference type="GO" id="GO:0042626">
    <property type="term" value="F:ATPase-coupled transmembrane transporter activity"/>
    <property type="evidence" value="ECO:0007669"/>
    <property type="project" value="InterPro"/>
</dbReference>
<keyword evidence="4" id="KW-0732">Signal</keyword>
<name>A0AAJ6AFA3_9MICC</name>
<gene>
    <name evidence="9" type="ORF">QDX21_07675</name>
</gene>
<dbReference type="EMBL" id="CP122566">
    <property type="protein sequence ID" value="WGH92210.1"/>
    <property type="molecule type" value="Genomic_DNA"/>
</dbReference>
<evidence type="ECO:0000256" key="6">
    <source>
        <dbReference type="ARBA" id="ARBA00070228"/>
    </source>
</evidence>
<keyword evidence="3" id="KW-0813">Transport</keyword>
<dbReference type="AlphaFoldDB" id="A0AAJ6AFA3"/>
<proteinExistence type="inferred from homology"/>
<sequence length="353" mass="37938">MTFQFLRGGVATASVLALSVTLSGCLVGEGSGSIDNPDDTLTLDYATYSPLSLIIKDQGWLEDELTDQGISVEWVYSAGSNKANENLRAEAIDIGSAAGSASLLNRANGAPVKTIAITNQPEWSALVTAADADISSVADLAGGTVAATRGTDPFFFLIQALQEHGVDPASVEIQNLQHADGRQAMEQGSVDAWAGLDPIMAGAEAEGAQLMYRDVELNTYNFLNATEEFVQDHPDRAQLVVDTYERARQWALEHPQETAEILAEEAGIEIEVAETVIFERSNLDISPVPGPDQLSVLRTIGPIFVETADVDRPEHIQTALDEIFEPRFAEQAQHAGKHQHTGETAPTEKSTDH</sequence>
<comment type="similarity">
    <text evidence="2">Belongs to the bacterial solute-binding protein SsuA/TauA family.</text>
</comment>
<dbReference type="Gene3D" id="3.40.190.10">
    <property type="entry name" value="Periplasmic binding protein-like II"/>
    <property type="match status" value="2"/>
</dbReference>
<reference evidence="9 10" key="1">
    <citation type="submission" date="2023-03" db="EMBL/GenBank/DDBJ databases">
        <title>Complete genome sequences of several Auritidibacter ignavus strains isolated from ear infections.</title>
        <authorList>
            <person name="Baehr T."/>
            <person name="Baumhoegger A.M."/>
        </authorList>
    </citation>
    <scope>NUCLEOTIDE SEQUENCE [LARGE SCALE GENOMIC DNA]</scope>
    <source>
        <strain evidence="9 10">BABAE-6</strain>
    </source>
</reference>
<feature type="region of interest" description="Disordered" evidence="7">
    <location>
        <begin position="330"/>
        <end position="353"/>
    </location>
</feature>
<dbReference type="GO" id="GO:0042597">
    <property type="term" value="C:periplasmic space"/>
    <property type="evidence" value="ECO:0007669"/>
    <property type="project" value="UniProtKB-SubCell"/>
</dbReference>
<evidence type="ECO:0000256" key="1">
    <source>
        <dbReference type="ARBA" id="ARBA00004418"/>
    </source>
</evidence>
<dbReference type="Pfam" id="PF09084">
    <property type="entry name" value="NMT1"/>
    <property type="match status" value="1"/>
</dbReference>
<evidence type="ECO:0000313" key="10">
    <source>
        <dbReference type="Proteomes" id="UP001224674"/>
    </source>
</evidence>
<evidence type="ECO:0000259" key="8">
    <source>
        <dbReference type="Pfam" id="PF09084"/>
    </source>
</evidence>
<dbReference type="PROSITE" id="PS51257">
    <property type="entry name" value="PROKAR_LIPOPROTEIN"/>
    <property type="match status" value="1"/>
</dbReference>
<comment type="function">
    <text evidence="5">Part of a binding-protein-dependent transport system for aliphatic sulfonates. Putative binding protein.</text>
</comment>
<evidence type="ECO:0000256" key="4">
    <source>
        <dbReference type="ARBA" id="ARBA00022729"/>
    </source>
</evidence>
<comment type="subcellular location">
    <subcellularLocation>
        <location evidence="1">Periplasm</location>
    </subcellularLocation>
</comment>
<organism evidence="9 10">
    <name type="scientific">Auritidibacter ignavus</name>
    <dbReference type="NCBI Taxonomy" id="678932"/>
    <lineage>
        <taxon>Bacteria</taxon>
        <taxon>Bacillati</taxon>
        <taxon>Actinomycetota</taxon>
        <taxon>Actinomycetes</taxon>
        <taxon>Micrococcales</taxon>
        <taxon>Micrococcaceae</taxon>
        <taxon>Auritidibacter</taxon>
    </lineage>
</organism>
<evidence type="ECO:0000313" key="9">
    <source>
        <dbReference type="EMBL" id="WGH92210.1"/>
    </source>
</evidence>
<dbReference type="NCBIfam" id="TIGR01728">
    <property type="entry name" value="SsuA_fam"/>
    <property type="match status" value="1"/>
</dbReference>
<dbReference type="SUPFAM" id="SSF53850">
    <property type="entry name" value="Periplasmic binding protein-like II"/>
    <property type="match status" value="1"/>
</dbReference>
<protein>
    <recommendedName>
        <fullName evidence="6">Putative aliphatic sulfonates-binding protein</fullName>
    </recommendedName>
</protein>
<dbReference type="RefSeq" id="WP_279674427.1">
    <property type="nucleotide sequence ID" value="NZ_CP122566.1"/>
</dbReference>
<dbReference type="InterPro" id="IPR015168">
    <property type="entry name" value="SsuA/THI5"/>
</dbReference>
<dbReference type="FunFam" id="3.40.190.10:FF:000050">
    <property type="entry name" value="Sulfonate ABC transporter substrate-binding protein"/>
    <property type="match status" value="1"/>
</dbReference>
<dbReference type="PANTHER" id="PTHR30024">
    <property type="entry name" value="ALIPHATIC SULFONATES-BINDING PROTEIN-RELATED"/>
    <property type="match status" value="1"/>
</dbReference>
<dbReference type="InterPro" id="IPR010067">
    <property type="entry name" value="ABC_SsuA_sub-bd"/>
</dbReference>
<evidence type="ECO:0000256" key="3">
    <source>
        <dbReference type="ARBA" id="ARBA00022448"/>
    </source>
</evidence>
<keyword evidence="10" id="KW-1185">Reference proteome</keyword>
<dbReference type="Proteomes" id="UP001224674">
    <property type="component" value="Chromosome"/>
</dbReference>
<evidence type="ECO:0000256" key="7">
    <source>
        <dbReference type="SAM" id="MobiDB-lite"/>
    </source>
</evidence>
<accession>A0AAJ6AFA3</accession>
<evidence type="ECO:0000256" key="2">
    <source>
        <dbReference type="ARBA" id="ARBA00010742"/>
    </source>
</evidence>
<feature type="compositionally biased region" description="Polar residues" evidence="7">
    <location>
        <begin position="342"/>
        <end position="353"/>
    </location>
</feature>